<keyword evidence="2" id="KW-1185">Reference proteome</keyword>
<proteinExistence type="predicted"/>
<evidence type="ECO:0000313" key="2">
    <source>
        <dbReference type="Proteomes" id="UP000325577"/>
    </source>
</evidence>
<sequence>MSSAYKLLEGDDLNEDCNASFCLEQQAASKFSTLSSPPSSTSCESAVVIFRIVILPFLQSNRQLVDSQLYFLRRVALPVNQRCSDFSLISLFFSRSVALSTTLNRSVPPLPQATANSQCLHYDWHLVHSYLRNDLDSQLHLPRRINGGIENSQVAGGNGGTDLFKVACGNGGTDLFKVVDNSVDVKKKRKRSEKSELVLSSFPPTSVFSESPDCNASFSSEQQAASRFSTLSFPLSSTSCESAVVRFSTVNHLEQIGASITTADMNRSVPSLPQVTANSQYLHYDWHLVDSYLRNDRLLDSQLHLPRLRV</sequence>
<dbReference type="EMBL" id="CM018045">
    <property type="protein sequence ID" value="KAA8528662.1"/>
    <property type="molecule type" value="Genomic_DNA"/>
</dbReference>
<dbReference type="Proteomes" id="UP000325577">
    <property type="component" value="Linkage Group LG21"/>
</dbReference>
<name>A0A5J5AFP7_9ASTE</name>
<evidence type="ECO:0000313" key="1">
    <source>
        <dbReference type="EMBL" id="KAA8528662.1"/>
    </source>
</evidence>
<dbReference type="AlphaFoldDB" id="A0A5J5AFP7"/>
<protein>
    <submittedName>
        <fullName evidence="1">Uncharacterized protein</fullName>
    </submittedName>
</protein>
<gene>
    <name evidence="1" type="ORF">F0562_036017</name>
</gene>
<accession>A0A5J5AFP7</accession>
<reference evidence="1 2" key="1">
    <citation type="submission" date="2019-09" db="EMBL/GenBank/DDBJ databases">
        <title>A chromosome-level genome assembly of the Chinese tupelo Nyssa sinensis.</title>
        <authorList>
            <person name="Yang X."/>
            <person name="Kang M."/>
            <person name="Yang Y."/>
            <person name="Xiong H."/>
            <person name="Wang M."/>
            <person name="Zhang Z."/>
            <person name="Wang Z."/>
            <person name="Wu H."/>
            <person name="Ma T."/>
            <person name="Liu J."/>
            <person name="Xi Z."/>
        </authorList>
    </citation>
    <scope>NUCLEOTIDE SEQUENCE [LARGE SCALE GENOMIC DNA]</scope>
    <source>
        <strain evidence="1">J267</strain>
        <tissue evidence="1">Leaf</tissue>
    </source>
</reference>
<organism evidence="1 2">
    <name type="scientific">Nyssa sinensis</name>
    <dbReference type="NCBI Taxonomy" id="561372"/>
    <lineage>
        <taxon>Eukaryota</taxon>
        <taxon>Viridiplantae</taxon>
        <taxon>Streptophyta</taxon>
        <taxon>Embryophyta</taxon>
        <taxon>Tracheophyta</taxon>
        <taxon>Spermatophyta</taxon>
        <taxon>Magnoliopsida</taxon>
        <taxon>eudicotyledons</taxon>
        <taxon>Gunneridae</taxon>
        <taxon>Pentapetalae</taxon>
        <taxon>asterids</taxon>
        <taxon>Cornales</taxon>
        <taxon>Nyssaceae</taxon>
        <taxon>Nyssa</taxon>
    </lineage>
</organism>